<evidence type="ECO:0000313" key="2">
    <source>
        <dbReference type="EMBL" id="KAF2708977.1"/>
    </source>
</evidence>
<evidence type="ECO:0000313" key="3">
    <source>
        <dbReference type="Proteomes" id="UP000799428"/>
    </source>
</evidence>
<feature type="region of interest" description="Disordered" evidence="1">
    <location>
        <begin position="116"/>
        <end position="135"/>
    </location>
</feature>
<organism evidence="2 3">
    <name type="scientific">Pleomassaria siparia CBS 279.74</name>
    <dbReference type="NCBI Taxonomy" id="1314801"/>
    <lineage>
        <taxon>Eukaryota</taxon>
        <taxon>Fungi</taxon>
        <taxon>Dikarya</taxon>
        <taxon>Ascomycota</taxon>
        <taxon>Pezizomycotina</taxon>
        <taxon>Dothideomycetes</taxon>
        <taxon>Pleosporomycetidae</taxon>
        <taxon>Pleosporales</taxon>
        <taxon>Pleomassariaceae</taxon>
        <taxon>Pleomassaria</taxon>
    </lineage>
</organism>
<gene>
    <name evidence="2" type="ORF">K504DRAFT_468194</name>
</gene>
<dbReference type="EMBL" id="MU005771">
    <property type="protein sequence ID" value="KAF2708977.1"/>
    <property type="molecule type" value="Genomic_DNA"/>
</dbReference>
<name>A0A6G1K9D8_9PLEO</name>
<feature type="compositionally biased region" description="Basic and acidic residues" evidence="1">
    <location>
        <begin position="123"/>
        <end position="135"/>
    </location>
</feature>
<proteinExistence type="predicted"/>
<evidence type="ECO:0000256" key="1">
    <source>
        <dbReference type="SAM" id="MobiDB-lite"/>
    </source>
</evidence>
<accession>A0A6G1K9D8</accession>
<dbReference type="AlphaFoldDB" id="A0A6G1K9D8"/>
<sequence length="160" mass="18816">MQPLLCAELSHATDMKRGTFKRRLWEHMHRRQSMVLTWETSKLMCPHCRAVEDFTVKNYDRAMKQGLWVGQYGSVDMKLMEQNSDRGCTNSLQVWGKTKTRVLDIMYNTIKFLTEPTTSTSTPKREREISRTYSMKDVDDDNKVDVMDVIPENDVERMNL</sequence>
<protein>
    <submittedName>
        <fullName evidence="2">Uncharacterized protein</fullName>
    </submittedName>
</protein>
<dbReference type="Proteomes" id="UP000799428">
    <property type="component" value="Unassembled WGS sequence"/>
</dbReference>
<reference evidence="2" key="1">
    <citation type="journal article" date="2020" name="Stud. Mycol.">
        <title>101 Dothideomycetes genomes: a test case for predicting lifestyles and emergence of pathogens.</title>
        <authorList>
            <person name="Haridas S."/>
            <person name="Albert R."/>
            <person name="Binder M."/>
            <person name="Bloem J."/>
            <person name="Labutti K."/>
            <person name="Salamov A."/>
            <person name="Andreopoulos B."/>
            <person name="Baker S."/>
            <person name="Barry K."/>
            <person name="Bills G."/>
            <person name="Bluhm B."/>
            <person name="Cannon C."/>
            <person name="Castanera R."/>
            <person name="Culley D."/>
            <person name="Daum C."/>
            <person name="Ezra D."/>
            <person name="Gonzalez J."/>
            <person name="Henrissat B."/>
            <person name="Kuo A."/>
            <person name="Liang C."/>
            <person name="Lipzen A."/>
            <person name="Lutzoni F."/>
            <person name="Magnuson J."/>
            <person name="Mondo S."/>
            <person name="Nolan M."/>
            <person name="Ohm R."/>
            <person name="Pangilinan J."/>
            <person name="Park H.-J."/>
            <person name="Ramirez L."/>
            <person name="Alfaro M."/>
            <person name="Sun H."/>
            <person name="Tritt A."/>
            <person name="Yoshinaga Y."/>
            <person name="Zwiers L.-H."/>
            <person name="Turgeon B."/>
            <person name="Goodwin S."/>
            <person name="Spatafora J."/>
            <person name="Crous P."/>
            <person name="Grigoriev I."/>
        </authorList>
    </citation>
    <scope>NUCLEOTIDE SEQUENCE</scope>
    <source>
        <strain evidence="2">CBS 279.74</strain>
    </source>
</reference>
<keyword evidence="3" id="KW-1185">Reference proteome</keyword>